<accession>A0AB39VQU7</accession>
<dbReference type="RefSeq" id="WP_369789576.1">
    <property type="nucleotide sequence ID" value="NZ_CP165628.1"/>
</dbReference>
<feature type="transmembrane region" description="Helical" evidence="1">
    <location>
        <begin position="317"/>
        <end position="335"/>
    </location>
</feature>
<evidence type="ECO:0000256" key="1">
    <source>
        <dbReference type="SAM" id="Phobius"/>
    </source>
</evidence>
<protein>
    <submittedName>
        <fullName evidence="2">Uncharacterized protein</fullName>
    </submittedName>
</protein>
<organism evidence="2">
    <name type="scientific">Rouxiella sp. WC2420</name>
    <dbReference type="NCBI Taxonomy" id="3234145"/>
    <lineage>
        <taxon>Bacteria</taxon>
        <taxon>Pseudomonadati</taxon>
        <taxon>Pseudomonadota</taxon>
        <taxon>Gammaproteobacteria</taxon>
        <taxon>Enterobacterales</taxon>
        <taxon>Yersiniaceae</taxon>
        <taxon>Rouxiella</taxon>
    </lineage>
</organism>
<keyword evidence="1" id="KW-1133">Transmembrane helix</keyword>
<evidence type="ECO:0000313" key="2">
    <source>
        <dbReference type="EMBL" id="XDU72958.1"/>
    </source>
</evidence>
<feature type="transmembrane region" description="Helical" evidence="1">
    <location>
        <begin position="386"/>
        <end position="407"/>
    </location>
</feature>
<name>A0AB39VQU7_9GAMM</name>
<reference evidence="2" key="1">
    <citation type="submission" date="2024-07" db="EMBL/GenBank/DDBJ databases">
        <authorList>
            <person name="Biller S.J."/>
        </authorList>
    </citation>
    <scope>NUCLEOTIDE SEQUENCE</scope>
    <source>
        <strain evidence="2">WC2420</strain>
    </source>
</reference>
<keyword evidence="1" id="KW-0472">Membrane</keyword>
<dbReference type="AlphaFoldDB" id="A0AB39VQU7"/>
<keyword evidence="1" id="KW-0812">Transmembrane</keyword>
<dbReference type="EMBL" id="CP165628">
    <property type="protein sequence ID" value="XDU72958.1"/>
    <property type="molecule type" value="Genomic_DNA"/>
</dbReference>
<proteinExistence type="predicted"/>
<gene>
    <name evidence="2" type="ORF">AB3G37_02210</name>
</gene>
<sequence length="427" mass="47955">MADFNEFKLLVKLYRLLNRPDFDNNQCTFNGILAQDAHAILNEIWSNGSSLSEFTLLNGDDEISTAFGDPCPQYSSDVVKLTIVFPSGDYTFKKNISSYLQGDNHLNKSEASHNVYLSEEDYDFSESDENITGELKSALELAKLINGLKLLSSYYYDDKISGCLNLVFIDSNPEIKDTSAPIVITPRITSEHLKKQLDSVGVIDSIMSSDADRLHKEEKSSLFRVSILELLNIERNGVNPFDKIVNNWDVLLSIYRGNFEAYLTKFSFLKQKKAASENYIELSSKISSCLSGISGKLFGLPVSLAVPLAILKSKDSFESLLLLLGVYAASLLIFITTQEQRKIINAIKSSIDSTFSYSEADNGSDLSNLISSQKLKLKSQANKLKFWMIVFSFVAWLPSFISTQIYFTKFITFDRVESILSYLHSLI</sequence>